<evidence type="ECO:0000313" key="2">
    <source>
        <dbReference type="Proteomes" id="UP001054945"/>
    </source>
</evidence>
<proteinExistence type="predicted"/>
<dbReference type="EMBL" id="BPLR01005055">
    <property type="protein sequence ID" value="GIX99505.1"/>
    <property type="molecule type" value="Genomic_DNA"/>
</dbReference>
<sequence>MFFELGGFVEFHRQYPGLCEDKTRKCPALTSLSQPCLPIANQGPTRILPFLYLGSQFDAVDKGAPQRS</sequence>
<dbReference type="AlphaFoldDB" id="A0AAV4PRE8"/>
<accession>A0AAV4PRE8</accession>
<reference evidence="1 2" key="1">
    <citation type="submission" date="2021-06" db="EMBL/GenBank/DDBJ databases">
        <title>Caerostris extrusa draft genome.</title>
        <authorList>
            <person name="Kono N."/>
            <person name="Arakawa K."/>
        </authorList>
    </citation>
    <scope>NUCLEOTIDE SEQUENCE [LARGE SCALE GENOMIC DNA]</scope>
</reference>
<keyword evidence="2" id="KW-1185">Reference proteome</keyword>
<comment type="caution">
    <text evidence="1">The sequence shown here is derived from an EMBL/GenBank/DDBJ whole genome shotgun (WGS) entry which is preliminary data.</text>
</comment>
<organism evidence="1 2">
    <name type="scientific">Caerostris extrusa</name>
    <name type="common">Bark spider</name>
    <name type="synonym">Caerostris bankana</name>
    <dbReference type="NCBI Taxonomy" id="172846"/>
    <lineage>
        <taxon>Eukaryota</taxon>
        <taxon>Metazoa</taxon>
        <taxon>Ecdysozoa</taxon>
        <taxon>Arthropoda</taxon>
        <taxon>Chelicerata</taxon>
        <taxon>Arachnida</taxon>
        <taxon>Araneae</taxon>
        <taxon>Araneomorphae</taxon>
        <taxon>Entelegynae</taxon>
        <taxon>Araneoidea</taxon>
        <taxon>Araneidae</taxon>
        <taxon>Caerostris</taxon>
    </lineage>
</organism>
<name>A0AAV4PRE8_CAEEX</name>
<evidence type="ECO:0000313" key="1">
    <source>
        <dbReference type="EMBL" id="GIX99505.1"/>
    </source>
</evidence>
<dbReference type="Proteomes" id="UP001054945">
    <property type="component" value="Unassembled WGS sequence"/>
</dbReference>
<gene>
    <name evidence="1" type="primary">DUSP16_0</name>
    <name evidence="1" type="ORF">CEXT_7881</name>
</gene>
<protein>
    <submittedName>
        <fullName evidence="1">Protein-tyrosine-phosphatase</fullName>
    </submittedName>
</protein>